<dbReference type="SUPFAM" id="SSF51735">
    <property type="entry name" value="NAD(P)-binding Rossmann-fold domains"/>
    <property type="match status" value="1"/>
</dbReference>
<reference evidence="6" key="1">
    <citation type="journal article" date="2019" name="Int. J. Syst. Evol. Microbiol.">
        <title>The Global Catalogue of Microorganisms (GCM) 10K type strain sequencing project: providing services to taxonomists for standard genome sequencing and annotation.</title>
        <authorList>
            <consortium name="The Broad Institute Genomics Platform"/>
            <consortium name="The Broad Institute Genome Sequencing Center for Infectious Disease"/>
            <person name="Wu L."/>
            <person name="Ma J."/>
        </authorList>
    </citation>
    <scope>NUCLEOTIDE SEQUENCE [LARGE SCALE GENOMIC DNA]</scope>
    <source>
        <strain evidence="6">KCTC 42424</strain>
    </source>
</reference>
<evidence type="ECO:0000256" key="3">
    <source>
        <dbReference type="RuleBase" id="RU000363"/>
    </source>
</evidence>
<protein>
    <submittedName>
        <fullName evidence="5">SDR family oxidoreductase</fullName>
    </submittedName>
</protein>
<evidence type="ECO:0000259" key="4">
    <source>
        <dbReference type="SMART" id="SM00822"/>
    </source>
</evidence>
<dbReference type="Pfam" id="PF00106">
    <property type="entry name" value="adh_short"/>
    <property type="match status" value="1"/>
</dbReference>
<evidence type="ECO:0000313" key="6">
    <source>
        <dbReference type="Proteomes" id="UP001595722"/>
    </source>
</evidence>
<dbReference type="PRINTS" id="PR00080">
    <property type="entry name" value="SDRFAMILY"/>
</dbReference>
<dbReference type="PRINTS" id="PR00081">
    <property type="entry name" value="GDHRDH"/>
</dbReference>
<comment type="similarity">
    <text evidence="1 3">Belongs to the short-chain dehydrogenases/reductases (SDR) family.</text>
</comment>
<evidence type="ECO:0000313" key="5">
    <source>
        <dbReference type="EMBL" id="MFC3679522.1"/>
    </source>
</evidence>
<dbReference type="Gene3D" id="3.40.50.720">
    <property type="entry name" value="NAD(P)-binding Rossmann-like Domain"/>
    <property type="match status" value="1"/>
</dbReference>
<dbReference type="SMART" id="SM00822">
    <property type="entry name" value="PKS_KR"/>
    <property type="match status" value="1"/>
</dbReference>
<organism evidence="5 6">
    <name type="scientific">Bacterioplanoides pacificum</name>
    <dbReference type="NCBI Taxonomy" id="1171596"/>
    <lineage>
        <taxon>Bacteria</taxon>
        <taxon>Pseudomonadati</taxon>
        <taxon>Pseudomonadota</taxon>
        <taxon>Gammaproteobacteria</taxon>
        <taxon>Oceanospirillales</taxon>
        <taxon>Oceanospirillaceae</taxon>
        <taxon>Bacterioplanoides</taxon>
    </lineage>
</organism>
<gene>
    <name evidence="5" type="ORF">ACFOMG_05275</name>
</gene>
<dbReference type="PANTHER" id="PTHR44196:SF1">
    <property type="entry name" value="DEHYDROGENASE_REDUCTASE SDR FAMILY MEMBER 7B"/>
    <property type="match status" value="1"/>
</dbReference>
<keyword evidence="2" id="KW-0560">Oxidoreductase</keyword>
<dbReference type="PROSITE" id="PS00061">
    <property type="entry name" value="ADH_SHORT"/>
    <property type="match status" value="1"/>
</dbReference>
<dbReference type="RefSeq" id="WP_376865232.1">
    <property type="nucleotide sequence ID" value="NZ_JBHRYB010000005.1"/>
</dbReference>
<dbReference type="EMBL" id="JBHRYB010000005">
    <property type="protein sequence ID" value="MFC3679522.1"/>
    <property type="molecule type" value="Genomic_DNA"/>
</dbReference>
<dbReference type="InterPro" id="IPR057326">
    <property type="entry name" value="KR_dom"/>
</dbReference>
<accession>A0ABV7VRM2</accession>
<sequence>MSRIAFITGAASGIGQATAAALYQQGWTLALADINLPALQQQTERWDQQRVHCLSLDVRDAQQCQQALQQVAQQHQERLDLLFNSAGILQIERFENISSERHQQIIDINVMGTVNCCQAALPYLRNSRGQVINMSSASAVYGVPMFASYSASKFAVRGLTEALRIEWQEYGVEVCDVMPPFVNTHMVQSQQSSAPVLEKLGVNIGAEDVVAEVLKQIRRPKTHRAVSLPFKLTYLLSEWLPGRVTAAIMARLHRA</sequence>
<dbReference type="Proteomes" id="UP001595722">
    <property type="component" value="Unassembled WGS sequence"/>
</dbReference>
<dbReference type="InterPro" id="IPR036291">
    <property type="entry name" value="NAD(P)-bd_dom_sf"/>
</dbReference>
<dbReference type="PANTHER" id="PTHR44196">
    <property type="entry name" value="DEHYDROGENASE/REDUCTASE SDR FAMILY MEMBER 7B"/>
    <property type="match status" value="1"/>
</dbReference>
<name>A0ABV7VRM2_9GAMM</name>
<evidence type="ECO:0000256" key="2">
    <source>
        <dbReference type="ARBA" id="ARBA00023002"/>
    </source>
</evidence>
<dbReference type="InterPro" id="IPR002347">
    <property type="entry name" value="SDR_fam"/>
</dbReference>
<evidence type="ECO:0000256" key="1">
    <source>
        <dbReference type="ARBA" id="ARBA00006484"/>
    </source>
</evidence>
<dbReference type="InterPro" id="IPR020904">
    <property type="entry name" value="Sc_DH/Rdtase_CS"/>
</dbReference>
<feature type="domain" description="Ketoreductase" evidence="4">
    <location>
        <begin position="3"/>
        <end position="170"/>
    </location>
</feature>
<comment type="caution">
    <text evidence="5">The sequence shown here is derived from an EMBL/GenBank/DDBJ whole genome shotgun (WGS) entry which is preliminary data.</text>
</comment>
<keyword evidence="6" id="KW-1185">Reference proteome</keyword>
<dbReference type="NCBIfam" id="NF006123">
    <property type="entry name" value="PRK08267.1"/>
    <property type="match status" value="1"/>
</dbReference>
<proteinExistence type="inferred from homology"/>